<dbReference type="GO" id="GO:0019288">
    <property type="term" value="P:isopentenyl diphosphate biosynthetic process, methylerythritol 4-phosphate pathway"/>
    <property type="evidence" value="ECO:0007669"/>
    <property type="project" value="UniProtKB-UniRule"/>
</dbReference>
<dbReference type="EC" id="2.7.1.148" evidence="2 9"/>
<accession>A0A4P8L1D1</accession>
<keyword evidence="4 9" id="KW-0808">Transferase</keyword>
<sequence>MCSEAQGLTGWNVALKVSTAAPAKINLWLDVLGKRPDGYHEISTLMLPLKDVCDRVDVELKEAGFTVRCDHPKVPADDENIALKAARAYFEVAGWTGGAYVRIAKNIPVAAGLGGGSSDAGAVLRLLNRLSTRPLPEPELRGLAARLGADVPFFITPRPALATGIGEKLQPVEGLPEYPVLLVKPPVSVSTAWVYGRIKLTRGTRRIRIPTLSARPWDLTAVMENDLEPVALEAFPVVGHIMGWLLGRAGVRGVRMSGSGPTVFAIFRSFEDAEKAGFEARNAWPECWVRVSRTCAASDFLSG</sequence>
<feature type="active site" evidence="9">
    <location>
        <position position="150"/>
    </location>
</feature>
<dbReference type="EMBL" id="CP040098">
    <property type="protein sequence ID" value="QCQ21666.1"/>
    <property type="molecule type" value="Genomic_DNA"/>
</dbReference>
<dbReference type="UniPathway" id="UPA00056">
    <property type="reaction ID" value="UER00094"/>
</dbReference>
<name>A0A4P8L1D1_9BACT</name>
<dbReference type="InterPro" id="IPR013750">
    <property type="entry name" value="GHMP_kinase_C_dom"/>
</dbReference>
<dbReference type="NCBIfam" id="TIGR00154">
    <property type="entry name" value="ispE"/>
    <property type="match status" value="1"/>
</dbReference>
<dbReference type="InterPro" id="IPR006204">
    <property type="entry name" value="GHMP_kinase_N_dom"/>
</dbReference>
<organism evidence="12 13">
    <name type="scientific">Desulfoglaeba alkanexedens ALDC</name>
    <dbReference type="NCBI Taxonomy" id="980445"/>
    <lineage>
        <taxon>Bacteria</taxon>
        <taxon>Pseudomonadati</taxon>
        <taxon>Thermodesulfobacteriota</taxon>
        <taxon>Syntrophobacteria</taxon>
        <taxon>Syntrophobacterales</taxon>
        <taxon>Syntrophobacteraceae</taxon>
        <taxon>Desulfoglaeba</taxon>
    </lineage>
</organism>
<evidence type="ECO:0000256" key="6">
    <source>
        <dbReference type="ARBA" id="ARBA00022777"/>
    </source>
</evidence>
<dbReference type="InterPro" id="IPR014721">
    <property type="entry name" value="Ribsml_uS5_D2-typ_fold_subgr"/>
</dbReference>
<dbReference type="GO" id="GO:0050515">
    <property type="term" value="F:4-(cytidine 5'-diphospho)-2-C-methyl-D-erythritol kinase activity"/>
    <property type="evidence" value="ECO:0007669"/>
    <property type="project" value="UniProtKB-UniRule"/>
</dbReference>
<evidence type="ECO:0000256" key="1">
    <source>
        <dbReference type="ARBA" id="ARBA00009684"/>
    </source>
</evidence>
<dbReference type="Gene3D" id="3.30.70.890">
    <property type="entry name" value="GHMP kinase, C-terminal domain"/>
    <property type="match status" value="1"/>
</dbReference>
<evidence type="ECO:0000259" key="10">
    <source>
        <dbReference type="Pfam" id="PF00288"/>
    </source>
</evidence>
<comment type="pathway">
    <text evidence="9">Isoprenoid biosynthesis; isopentenyl diphosphate biosynthesis via DXP pathway; isopentenyl diphosphate from 1-deoxy-D-xylulose 5-phosphate: step 3/6.</text>
</comment>
<reference evidence="12 13" key="1">
    <citation type="submission" date="2019-05" db="EMBL/GenBank/DDBJ databases">
        <title>The Complete Genome Sequence of the n-alkane-degrading Desulfoglaeba alkanexedens ALDC reveals multiple alkylsuccinate synthase gene clusters.</title>
        <authorList>
            <person name="Callaghan A.V."/>
            <person name="Davidova I.A."/>
            <person name="Duncan K.E."/>
            <person name="Morris B."/>
            <person name="McInerney M.J."/>
        </authorList>
    </citation>
    <scope>NUCLEOTIDE SEQUENCE [LARGE SCALE GENOMIC DNA]</scope>
    <source>
        <strain evidence="12 13">ALDC</strain>
    </source>
</reference>
<keyword evidence="5 9" id="KW-0547">Nucleotide-binding</keyword>
<dbReference type="HAMAP" id="MF_00061">
    <property type="entry name" value="IspE"/>
    <property type="match status" value="1"/>
</dbReference>
<keyword evidence="13" id="KW-1185">Reference proteome</keyword>
<dbReference type="Proteomes" id="UP000298602">
    <property type="component" value="Chromosome"/>
</dbReference>
<evidence type="ECO:0000256" key="3">
    <source>
        <dbReference type="ARBA" id="ARBA00017473"/>
    </source>
</evidence>
<dbReference type="InterPro" id="IPR020568">
    <property type="entry name" value="Ribosomal_Su5_D2-typ_SF"/>
</dbReference>
<feature type="binding site" evidence="9">
    <location>
        <begin position="108"/>
        <end position="118"/>
    </location>
    <ligand>
        <name>ATP</name>
        <dbReference type="ChEBI" id="CHEBI:30616"/>
    </ligand>
</feature>
<gene>
    <name evidence="9" type="primary">ispE</name>
    <name evidence="12" type="ORF">FDQ92_05415</name>
</gene>
<evidence type="ECO:0000256" key="2">
    <source>
        <dbReference type="ARBA" id="ARBA00012052"/>
    </source>
</evidence>
<evidence type="ECO:0000256" key="7">
    <source>
        <dbReference type="ARBA" id="ARBA00022840"/>
    </source>
</evidence>
<dbReference type="Pfam" id="PF00288">
    <property type="entry name" value="GHMP_kinases_N"/>
    <property type="match status" value="1"/>
</dbReference>
<evidence type="ECO:0000256" key="9">
    <source>
        <dbReference type="HAMAP-Rule" id="MF_00061"/>
    </source>
</evidence>
<comment type="function">
    <text evidence="9">Catalyzes the phosphorylation of the position 2 hydroxy group of 4-diphosphocytidyl-2C-methyl-D-erythritol.</text>
</comment>
<dbReference type="SUPFAM" id="SSF54211">
    <property type="entry name" value="Ribosomal protein S5 domain 2-like"/>
    <property type="match status" value="1"/>
</dbReference>
<dbReference type="PANTHER" id="PTHR43527">
    <property type="entry name" value="4-DIPHOSPHOCYTIDYL-2-C-METHYL-D-ERYTHRITOL KINASE, CHLOROPLASTIC"/>
    <property type="match status" value="1"/>
</dbReference>
<dbReference type="Gene3D" id="3.30.230.10">
    <property type="match status" value="1"/>
</dbReference>
<dbReference type="PIRSF" id="PIRSF010376">
    <property type="entry name" value="IspE"/>
    <property type="match status" value="1"/>
</dbReference>
<feature type="domain" description="GHMP kinase C-terminal" evidence="11">
    <location>
        <begin position="225"/>
        <end position="285"/>
    </location>
</feature>
<dbReference type="Pfam" id="PF08544">
    <property type="entry name" value="GHMP_kinases_C"/>
    <property type="match status" value="1"/>
</dbReference>
<keyword evidence="6 9" id="KW-0418">Kinase</keyword>
<protein>
    <recommendedName>
        <fullName evidence="3 9">4-diphosphocytidyl-2-C-methyl-D-erythritol kinase</fullName>
        <shortName evidence="9">CMK</shortName>
        <ecNumber evidence="2 9">2.7.1.148</ecNumber>
    </recommendedName>
    <alternativeName>
        <fullName evidence="8 9">4-(cytidine-5'-diphospho)-2-C-methyl-D-erythritol kinase</fullName>
    </alternativeName>
</protein>
<keyword evidence="9" id="KW-0414">Isoprene biosynthesis</keyword>
<dbReference type="KEGG" id="dax:FDQ92_05415"/>
<dbReference type="InterPro" id="IPR036554">
    <property type="entry name" value="GHMP_kinase_C_sf"/>
</dbReference>
<evidence type="ECO:0000256" key="5">
    <source>
        <dbReference type="ARBA" id="ARBA00022741"/>
    </source>
</evidence>
<dbReference type="OrthoDB" id="9809438at2"/>
<evidence type="ECO:0000313" key="12">
    <source>
        <dbReference type="EMBL" id="QCQ21666.1"/>
    </source>
</evidence>
<feature type="domain" description="GHMP kinase N-terminal" evidence="10">
    <location>
        <begin position="80"/>
        <end position="155"/>
    </location>
</feature>
<dbReference type="SUPFAM" id="SSF55060">
    <property type="entry name" value="GHMP Kinase, C-terminal domain"/>
    <property type="match status" value="1"/>
</dbReference>
<comment type="similarity">
    <text evidence="1 9">Belongs to the GHMP kinase family. IspE subfamily.</text>
</comment>
<dbReference type="GO" id="GO:0005524">
    <property type="term" value="F:ATP binding"/>
    <property type="evidence" value="ECO:0007669"/>
    <property type="project" value="UniProtKB-UniRule"/>
</dbReference>
<dbReference type="GO" id="GO:0016114">
    <property type="term" value="P:terpenoid biosynthetic process"/>
    <property type="evidence" value="ECO:0007669"/>
    <property type="project" value="UniProtKB-UniRule"/>
</dbReference>
<proteinExistence type="inferred from homology"/>
<keyword evidence="7 9" id="KW-0067">ATP-binding</keyword>
<evidence type="ECO:0000256" key="8">
    <source>
        <dbReference type="ARBA" id="ARBA00032554"/>
    </source>
</evidence>
<dbReference type="InterPro" id="IPR004424">
    <property type="entry name" value="IspE"/>
</dbReference>
<feature type="active site" evidence="9">
    <location>
        <position position="24"/>
    </location>
</feature>
<reference evidence="12 13" key="2">
    <citation type="submission" date="2019-05" db="EMBL/GenBank/DDBJ databases">
        <authorList>
            <person name="Suflita J.M."/>
            <person name="Marks C.R."/>
        </authorList>
    </citation>
    <scope>NUCLEOTIDE SEQUENCE [LARGE SCALE GENOMIC DNA]</scope>
    <source>
        <strain evidence="12 13">ALDC</strain>
    </source>
</reference>
<dbReference type="AlphaFoldDB" id="A0A4P8L1D1"/>
<dbReference type="PANTHER" id="PTHR43527:SF2">
    <property type="entry name" value="4-DIPHOSPHOCYTIDYL-2-C-METHYL-D-ERYTHRITOL KINASE, CHLOROPLASTIC"/>
    <property type="match status" value="1"/>
</dbReference>
<evidence type="ECO:0000259" key="11">
    <source>
        <dbReference type="Pfam" id="PF08544"/>
    </source>
</evidence>
<evidence type="ECO:0000313" key="13">
    <source>
        <dbReference type="Proteomes" id="UP000298602"/>
    </source>
</evidence>
<evidence type="ECO:0000256" key="4">
    <source>
        <dbReference type="ARBA" id="ARBA00022679"/>
    </source>
</evidence>
<dbReference type="NCBIfam" id="NF011202">
    <property type="entry name" value="PRK14608.1"/>
    <property type="match status" value="1"/>
</dbReference>
<comment type="catalytic activity">
    <reaction evidence="9">
        <text>4-CDP-2-C-methyl-D-erythritol + ATP = 4-CDP-2-C-methyl-D-erythritol 2-phosphate + ADP + H(+)</text>
        <dbReference type="Rhea" id="RHEA:18437"/>
        <dbReference type="ChEBI" id="CHEBI:15378"/>
        <dbReference type="ChEBI" id="CHEBI:30616"/>
        <dbReference type="ChEBI" id="CHEBI:57823"/>
        <dbReference type="ChEBI" id="CHEBI:57919"/>
        <dbReference type="ChEBI" id="CHEBI:456216"/>
        <dbReference type="EC" id="2.7.1.148"/>
    </reaction>
</comment>